<reference evidence="2 3" key="1">
    <citation type="submission" date="2014-04" db="EMBL/GenBank/DDBJ databases">
        <authorList>
            <consortium name="DOE Joint Genome Institute"/>
            <person name="Kuo A."/>
            <person name="Tarkka M."/>
            <person name="Buscot F."/>
            <person name="Kohler A."/>
            <person name="Nagy L.G."/>
            <person name="Floudas D."/>
            <person name="Copeland A."/>
            <person name="Barry K.W."/>
            <person name="Cichocki N."/>
            <person name="Veneault-Fourrey C."/>
            <person name="LaButti K."/>
            <person name="Lindquist E.A."/>
            <person name="Lipzen A."/>
            <person name="Lundell T."/>
            <person name="Morin E."/>
            <person name="Murat C."/>
            <person name="Sun H."/>
            <person name="Tunlid A."/>
            <person name="Henrissat B."/>
            <person name="Grigoriev I.V."/>
            <person name="Hibbett D.S."/>
            <person name="Martin F."/>
            <person name="Nordberg H.P."/>
            <person name="Cantor M.N."/>
            <person name="Hua S.X."/>
        </authorList>
    </citation>
    <scope>NUCLEOTIDE SEQUENCE [LARGE SCALE GENOMIC DNA]</scope>
    <source>
        <strain evidence="2 3">F 1598</strain>
    </source>
</reference>
<dbReference type="Proteomes" id="UP000054166">
    <property type="component" value="Unassembled WGS sequence"/>
</dbReference>
<accession>A0A0C3CJ58</accession>
<dbReference type="EMBL" id="KN832974">
    <property type="protein sequence ID" value="KIM89742.1"/>
    <property type="molecule type" value="Genomic_DNA"/>
</dbReference>
<dbReference type="InParanoid" id="A0A0C3CJ58"/>
<feature type="chain" id="PRO_5002162537" description="Macrofage activating glycoprotein" evidence="1">
    <location>
        <begin position="22"/>
        <end position="377"/>
    </location>
</feature>
<keyword evidence="1" id="KW-0732">Signal</keyword>
<evidence type="ECO:0008006" key="4">
    <source>
        <dbReference type="Google" id="ProtNLM"/>
    </source>
</evidence>
<evidence type="ECO:0000313" key="2">
    <source>
        <dbReference type="EMBL" id="KIM89742.1"/>
    </source>
</evidence>
<gene>
    <name evidence="2" type="ORF">PILCRDRAFT_2044</name>
</gene>
<dbReference type="OrthoDB" id="2564904at2759"/>
<keyword evidence="3" id="KW-1185">Reference proteome</keyword>
<protein>
    <recommendedName>
        <fullName evidence="4">Macrofage activating glycoprotein</fullName>
    </recommendedName>
</protein>
<dbReference type="STRING" id="765440.A0A0C3CJ58"/>
<sequence length="377" mass="39643">MAGHLFAALLIAVHSFSPAIANDPPSTITIAPEARQTPYYDLAKRQAFTTYETTSALPLTDYHYPYDGLPPQINPYRMLRGPQFGVNQCNSSTEGPNSLCQTIIMNNISDFCLWGSPDPNETIADTEAKVVGYCTKPGHGTRVLPPGVLTSVQFMTTSAYIQVTGHINMDAINLQADDTGGELDPHGDDGQGNPLGGVIFSNSIPPTATDPSNSGLVQMVSWNLFVGSGIYCMKGCYGNVTSPNLCLNTYDLIGCLYNMPADYTDGEFTSCEGELQDPVGIYTSNGQTLTWSQPASLDPSTTLPWTPRIPASSNCVTYSSEELFGTISVSTTGSASTATEVSSGSGTAAAGSPTNSAGRLVIGSGLFALLGAVVALI</sequence>
<dbReference type="AlphaFoldDB" id="A0A0C3CJ58"/>
<proteinExistence type="predicted"/>
<feature type="signal peptide" evidence="1">
    <location>
        <begin position="1"/>
        <end position="21"/>
    </location>
</feature>
<evidence type="ECO:0000313" key="3">
    <source>
        <dbReference type="Proteomes" id="UP000054166"/>
    </source>
</evidence>
<dbReference type="HOGENOM" id="CLU_036093_2_0_1"/>
<evidence type="ECO:0000256" key="1">
    <source>
        <dbReference type="SAM" id="SignalP"/>
    </source>
</evidence>
<reference evidence="3" key="2">
    <citation type="submission" date="2015-01" db="EMBL/GenBank/DDBJ databases">
        <title>Evolutionary Origins and Diversification of the Mycorrhizal Mutualists.</title>
        <authorList>
            <consortium name="DOE Joint Genome Institute"/>
            <consortium name="Mycorrhizal Genomics Consortium"/>
            <person name="Kohler A."/>
            <person name="Kuo A."/>
            <person name="Nagy L.G."/>
            <person name="Floudas D."/>
            <person name="Copeland A."/>
            <person name="Barry K.W."/>
            <person name="Cichocki N."/>
            <person name="Veneault-Fourrey C."/>
            <person name="LaButti K."/>
            <person name="Lindquist E.A."/>
            <person name="Lipzen A."/>
            <person name="Lundell T."/>
            <person name="Morin E."/>
            <person name="Murat C."/>
            <person name="Riley R."/>
            <person name="Ohm R."/>
            <person name="Sun H."/>
            <person name="Tunlid A."/>
            <person name="Henrissat B."/>
            <person name="Grigoriev I.V."/>
            <person name="Hibbett D.S."/>
            <person name="Martin F."/>
        </authorList>
    </citation>
    <scope>NUCLEOTIDE SEQUENCE [LARGE SCALE GENOMIC DNA]</scope>
    <source>
        <strain evidence="3">F 1598</strain>
    </source>
</reference>
<name>A0A0C3CJ58_PILCF</name>
<organism evidence="2 3">
    <name type="scientific">Piloderma croceum (strain F 1598)</name>
    <dbReference type="NCBI Taxonomy" id="765440"/>
    <lineage>
        <taxon>Eukaryota</taxon>
        <taxon>Fungi</taxon>
        <taxon>Dikarya</taxon>
        <taxon>Basidiomycota</taxon>
        <taxon>Agaricomycotina</taxon>
        <taxon>Agaricomycetes</taxon>
        <taxon>Agaricomycetidae</taxon>
        <taxon>Atheliales</taxon>
        <taxon>Atheliaceae</taxon>
        <taxon>Piloderma</taxon>
    </lineage>
</organism>